<organism evidence="2 3">
    <name type="scientific">Diplogelasinospora grovesii</name>
    <dbReference type="NCBI Taxonomy" id="303347"/>
    <lineage>
        <taxon>Eukaryota</taxon>
        <taxon>Fungi</taxon>
        <taxon>Dikarya</taxon>
        <taxon>Ascomycota</taxon>
        <taxon>Pezizomycotina</taxon>
        <taxon>Sordariomycetes</taxon>
        <taxon>Sordariomycetidae</taxon>
        <taxon>Sordariales</taxon>
        <taxon>Diplogelasinosporaceae</taxon>
        <taxon>Diplogelasinospora</taxon>
    </lineage>
</organism>
<dbReference type="AlphaFoldDB" id="A0AAN6MZ26"/>
<evidence type="ECO:0000256" key="1">
    <source>
        <dbReference type="SAM" id="MobiDB-lite"/>
    </source>
</evidence>
<name>A0AAN6MZ26_9PEZI</name>
<dbReference type="EMBL" id="MU853892">
    <property type="protein sequence ID" value="KAK3936166.1"/>
    <property type="molecule type" value="Genomic_DNA"/>
</dbReference>
<gene>
    <name evidence="2" type="ORF">QBC46DRAFT_345848</name>
</gene>
<dbReference type="Proteomes" id="UP001303473">
    <property type="component" value="Unassembled WGS sequence"/>
</dbReference>
<evidence type="ECO:0000313" key="3">
    <source>
        <dbReference type="Proteomes" id="UP001303473"/>
    </source>
</evidence>
<proteinExistence type="predicted"/>
<feature type="region of interest" description="Disordered" evidence="1">
    <location>
        <begin position="1"/>
        <end position="28"/>
    </location>
</feature>
<sequence>MGNLHSYLGPMTNDNNAHIPGSEDDGGLTQAVSQLDAMNSGNPAASQAGWVLRDFKPDHAYLR</sequence>
<evidence type="ECO:0000313" key="2">
    <source>
        <dbReference type="EMBL" id="KAK3936166.1"/>
    </source>
</evidence>
<keyword evidence="3" id="KW-1185">Reference proteome</keyword>
<reference evidence="3" key="1">
    <citation type="journal article" date="2023" name="Mol. Phylogenet. Evol.">
        <title>Genome-scale phylogeny and comparative genomics of the fungal order Sordariales.</title>
        <authorList>
            <person name="Hensen N."/>
            <person name="Bonometti L."/>
            <person name="Westerberg I."/>
            <person name="Brannstrom I.O."/>
            <person name="Guillou S."/>
            <person name="Cros-Aarteil S."/>
            <person name="Calhoun S."/>
            <person name="Haridas S."/>
            <person name="Kuo A."/>
            <person name="Mondo S."/>
            <person name="Pangilinan J."/>
            <person name="Riley R."/>
            <person name="LaButti K."/>
            <person name="Andreopoulos B."/>
            <person name="Lipzen A."/>
            <person name="Chen C."/>
            <person name="Yan M."/>
            <person name="Daum C."/>
            <person name="Ng V."/>
            <person name="Clum A."/>
            <person name="Steindorff A."/>
            <person name="Ohm R.A."/>
            <person name="Martin F."/>
            <person name="Silar P."/>
            <person name="Natvig D.O."/>
            <person name="Lalanne C."/>
            <person name="Gautier V."/>
            <person name="Ament-Velasquez S.L."/>
            <person name="Kruys A."/>
            <person name="Hutchinson M.I."/>
            <person name="Powell A.J."/>
            <person name="Barry K."/>
            <person name="Miller A.N."/>
            <person name="Grigoriev I.V."/>
            <person name="Debuchy R."/>
            <person name="Gladieux P."/>
            <person name="Hiltunen Thoren M."/>
            <person name="Johannesson H."/>
        </authorList>
    </citation>
    <scope>NUCLEOTIDE SEQUENCE [LARGE SCALE GENOMIC DNA]</scope>
    <source>
        <strain evidence="3">CBS 340.73</strain>
    </source>
</reference>
<comment type="caution">
    <text evidence="2">The sequence shown here is derived from an EMBL/GenBank/DDBJ whole genome shotgun (WGS) entry which is preliminary data.</text>
</comment>
<accession>A0AAN6MZ26</accession>
<protein>
    <submittedName>
        <fullName evidence="2">Uncharacterized protein</fullName>
    </submittedName>
</protein>